<gene>
    <name evidence="2" type="ORF">LCGC14_1122490</name>
</gene>
<evidence type="ECO:0000256" key="1">
    <source>
        <dbReference type="SAM" id="Phobius"/>
    </source>
</evidence>
<keyword evidence="1" id="KW-1133">Transmembrane helix</keyword>
<feature type="transmembrane region" description="Helical" evidence="1">
    <location>
        <begin position="20"/>
        <end position="37"/>
    </location>
</feature>
<sequence length="72" mass="8271">MNEEMKVYVENIPSPLAQFMLWLSLLAFAVSHLFGTIETREWAGRIEDNIQIIADHVECDHSDTTTYQESGK</sequence>
<dbReference type="EMBL" id="LAZR01005201">
    <property type="protein sequence ID" value="KKN01950.1"/>
    <property type="molecule type" value="Genomic_DNA"/>
</dbReference>
<accession>A0A0F9M3I3</accession>
<dbReference type="AlphaFoldDB" id="A0A0F9M3I3"/>
<proteinExistence type="predicted"/>
<evidence type="ECO:0000313" key="2">
    <source>
        <dbReference type="EMBL" id="KKN01950.1"/>
    </source>
</evidence>
<keyword evidence="1" id="KW-0472">Membrane</keyword>
<organism evidence="2">
    <name type="scientific">marine sediment metagenome</name>
    <dbReference type="NCBI Taxonomy" id="412755"/>
    <lineage>
        <taxon>unclassified sequences</taxon>
        <taxon>metagenomes</taxon>
        <taxon>ecological metagenomes</taxon>
    </lineage>
</organism>
<name>A0A0F9M3I3_9ZZZZ</name>
<comment type="caution">
    <text evidence="2">The sequence shown here is derived from an EMBL/GenBank/DDBJ whole genome shotgun (WGS) entry which is preliminary data.</text>
</comment>
<reference evidence="2" key="1">
    <citation type="journal article" date="2015" name="Nature">
        <title>Complex archaea that bridge the gap between prokaryotes and eukaryotes.</title>
        <authorList>
            <person name="Spang A."/>
            <person name="Saw J.H."/>
            <person name="Jorgensen S.L."/>
            <person name="Zaremba-Niedzwiedzka K."/>
            <person name="Martijn J."/>
            <person name="Lind A.E."/>
            <person name="van Eijk R."/>
            <person name="Schleper C."/>
            <person name="Guy L."/>
            <person name="Ettema T.J."/>
        </authorList>
    </citation>
    <scope>NUCLEOTIDE SEQUENCE</scope>
</reference>
<protein>
    <submittedName>
        <fullName evidence="2">Uncharacterized protein</fullName>
    </submittedName>
</protein>
<keyword evidence="1" id="KW-0812">Transmembrane</keyword>